<dbReference type="Gene3D" id="3.40.50.12780">
    <property type="entry name" value="N-terminal domain of ligase-like"/>
    <property type="match status" value="1"/>
</dbReference>
<evidence type="ECO:0000313" key="6">
    <source>
        <dbReference type="Proteomes" id="UP001649230"/>
    </source>
</evidence>
<keyword evidence="6" id="KW-1185">Reference proteome</keyword>
<accession>A0ABY3SD05</accession>
<dbReference type="InterPro" id="IPR025110">
    <property type="entry name" value="AMP-bd_C"/>
</dbReference>
<dbReference type="Gene3D" id="3.30.300.30">
    <property type="match status" value="1"/>
</dbReference>
<feature type="domain" description="AMP-dependent synthetase/ligase" evidence="3">
    <location>
        <begin position="103"/>
        <end position="291"/>
    </location>
</feature>
<dbReference type="CDD" id="cd04433">
    <property type="entry name" value="AFD_class_I"/>
    <property type="match status" value="1"/>
</dbReference>
<dbReference type="SUPFAM" id="SSF56801">
    <property type="entry name" value="Acetyl-CoA synthetase-like"/>
    <property type="match status" value="1"/>
</dbReference>
<dbReference type="Proteomes" id="UP001649230">
    <property type="component" value="Chromosome"/>
</dbReference>
<sequence>MIQIDREQIDRASFSTKINEFNKFEPFRHPEGKAYAICSHDALGLILSVIYLRGQGASVLLLHPDTPFETAKHMSTQAGCSYLQYGRWDDVCTLDGRAPFSEPGLLQFSSGTTGRPKLIFRSWTEVAAEIQAYNSVLKPEPEEISLIMVPVSHSFGLITGVLAALERGAEAVVVQNKNPKFQLRMIGATERSILYAVPYFYHLLLTLGKDTLHFHKLISSGAALTGSLLKQLQSRSRQVWQQYGCTEIGCISLGEQPLSLWDAGYALPHLQVSIQPAAHPEYGEIVVEKPGGVRIQTRDLGSLTDDGRLRLYGRLDDLINVGGLKVIPMEVESVLERMPGIKETVVFRTHHPVYGEAAKALIVADQEVSGAAVKAWCLTHLPSYKIPNFIELVPKLPRLPSGKISRKLLEEQERSKHGQ</sequence>
<organism evidence="5 6">
    <name type="scientific">Paenibacillus hexagrammi</name>
    <dbReference type="NCBI Taxonomy" id="2908839"/>
    <lineage>
        <taxon>Bacteria</taxon>
        <taxon>Bacillati</taxon>
        <taxon>Bacillota</taxon>
        <taxon>Bacilli</taxon>
        <taxon>Bacillales</taxon>
        <taxon>Paenibacillaceae</taxon>
        <taxon>Paenibacillus</taxon>
    </lineage>
</organism>
<proteinExistence type="inferred from homology"/>
<evidence type="ECO:0000259" key="3">
    <source>
        <dbReference type="Pfam" id="PF00501"/>
    </source>
</evidence>
<dbReference type="RefSeq" id="WP_235118219.1">
    <property type="nucleotide sequence ID" value="NZ_CP090978.1"/>
</dbReference>
<gene>
    <name evidence="5" type="ORF">L0M14_19215</name>
</gene>
<name>A0ABY3SD05_9BACL</name>
<comment type="similarity">
    <text evidence="1">Belongs to the ATP-dependent AMP-binding enzyme family.</text>
</comment>
<dbReference type="InterPro" id="IPR042099">
    <property type="entry name" value="ANL_N_sf"/>
</dbReference>
<evidence type="ECO:0000259" key="4">
    <source>
        <dbReference type="Pfam" id="PF13193"/>
    </source>
</evidence>
<dbReference type="Pfam" id="PF13193">
    <property type="entry name" value="AMP-binding_C"/>
    <property type="match status" value="1"/>
</dbReference>
<feature type="domain" description="AMP-binding enzyme C-terminal" evidence="4">
    <location>
        <begin position="330"/>
        <end position="403"/>
    </location>
</feature>
<evidence type="ECO:0000256" key="1">
    <source>
        <dbReference type="ARBA" id="ARBA00006432"/>
    </source>
</evidence>
<dbReference type="PANTHER" id="PTHR43201">
    <property type="entry name" value="ACYL-COA SYNTHETASE"/>
    <property type="match status" value="1"/>
</dbReference>
<reference evidence="5 6" key="1">
    <citation type="journal article" date="2024" name="Int. J. Syst. Evol. Microbiol.">
        <title>Paenibacillus hexagrammi sp. nov., a novel bacterium isolated from the gut content of Hexagrammos agrammus.</title>
        <authorList>
            <person name="Jung H.K."/>
            <person name="Kim D.G."/>
            <person name="Zin H."/>
            <person name="Park J."/>
            <person name="Jung H."/>
            <person name="Kim Y.O."/>
            <person name="Kong H.J."/>
            <person name="Kim J.W."/>
            <person name="Kim Y.S."/>
        </authorList>
    </citation>
    <scope>NUCLEOTIDE SEQUENCE [LARGE SCALE GENOMIC DNA]</scope>
    <source>
        <strain evidence="5 6">YPD9-1</strain>
    </source>
</reference>
<protein>
    <submittedName>
        <fullName evidence="5">AMP-binding protein</fullName>
    </submittedName>
</protein>
<dbReference type="InterPro" id="IPR000873">
    <property type="entry name" value="AMP-dep_synth/lig_dom"/>
</dbReference>
<keyword evidence="2" id="KW-0436">Ligase</keyword>
<dbReference type="Pfam" id="PF00501">
    <property type="entry name" value="AMP-binding"/>
    <property type="match status" value="1"/>
</dbReference>
<evidence type="ECO:0000313" key="5">
    <source>
        <dbReference type="EMBL" id="UJF31874.1"/>
    </source>
</evidence>
<evidence type="ECO:0000256" key="2">
    <source>
        <dbReference type="ARBA" id="ARBA00022598"/>
    </source>
</evidence>
<dbReference type="InterPro" id="IPR045851">
    <property type="entry name" value="AMP-bd_C_sf"/>
</dbReference>
<dbReference type="InterPro" id="IPR020845">
    <property type="entry name" value="AMP-binding_CS"/>
</dbReference>
<dbReference type="PANTHER" id="PTHR43201:SF5">
    <property type="entry name" value="MEDIUM-CHAIN ACYL-COA LIGASE ACSF2, MITOCHONDRIAL"/>
    <property type="match status" value="1"/>
</dbReference>
<dbReference type="PROSITE" id="PS00455">
    <property type="entry name" value="AMP_BINDING"/>
    <property type="match status" value="1"/>
</dbReference>
<dbReference type="EMBL" id="CP090978">
    <property type="protein sequence ID" value="UJF31874.1"/>
    <property type="molecule type" value="Genomic_DNA"/>
</dbReference>